<comment type="caution">
    <text evidence="2">The sequence shown here is derived from an EMBL/GenBank/DDBJ whole genome shotgun (WGS) entry which is preliminary data.</text>
</comment>
<evidence type="ECO:0000259" key="1">
    <source>
        <dbReference type="Pfam" id="PF13391"/>
    </source>
</evidence>
<name>A0A1S1LX54_MYCCH</name>
<evidence type="ECO:0000313" key="2">
    <source>
        <dbReference type="EMBL" id="OHU75782.1"/>
    </source>
</evidence>
<accession>A0A1S1LX54</accession>
<dbReference type="Proteomes" id="UP000179441">
    <property type="component" value="Unassembled WGS sequence"/>
</dbReference>
<dbReference type="Pfam" id="PF13391">
    <property type="entry name" value="HNH_2"/>
    <property type="match status" value="1"/>
</dbReference>
<dbReference type="InterPro" id="IPR003615">
    <property type="entry name" value="HNH_nuc"/>
</dbReference>
<protein>
    <recommendedName>
        <fullName evidence="1">HNH nuclease domain-containing protein</fullName>
    </recommendedName>
</protein>
<evidence type="ECO:0000313" key="3">
    <source>
        <dbReference type="Proteomes" id="UP000179441"/>
    </source>
</evidence>
<proteinExistence type="predicted"/>
<feature type="domain" description="HNH nuclease" evidence="1">
    <location>
        <begin position="104"/>
        <end position="153"/>
    </location>
</feature>
<sequence>MAAESLEPIIKYTAHYDKRWQAIDGALTFESIWPLLGGSTQNSIRPIDVDGLEELLRTISASVPGHDAPTDVSIDGGRRQAQVLARINQGQFRTGLLRAYGLSCAVTGRCPAEALEAAHILPYAVHESHKVDEGLLLRADIHRLFDAGHLAINPDTFSVEIDTSLAQHPLYFALHGQKITQTPSTEALRARYKSS</sequence>
<organism evidence="2 3">
    <name type="scientific">Mycobacteroides chelonae</name>
    <name type="common">Mycobacterium chelonae</name>
    <dbReference type="NCBI Taxonomy" id="1774"/>
    <lineage>
        <taxon>Bacteria</taxon>
        <taxon>Bacillati</taxon>
        <taxon>Actinomycetota</taxon>
        <taxon>Actinomycetes</taxon>
        <taxon>Mycobacteriales</taxon>
        <taxon>Mycobacteriaceae</taxon>
        <taxon>Mycobacteroides</taxon>
    </lineage>
</organism>
<keyword evidence="3" id="KW-1185">Reference proteome</keyword>
<reference evidence="2 3" key="1">
    <citation type="submission" date="2016-10" db="EMBL/GenBank/DDBJ databases">
        <title>Evaluation of Human, Veterinary and Environmental Mycobacterium chelonae Isolates by Core Genome Phylogenomic Analysis, Targeted Gene Comparison, and Anti-microbial Susceptibility Patterns: A Tale of Mistaken Identities.</title>
        <authorList>
            <person name="Fogelson S.B."/>
            <person name="Camus A.C."/>
            <person name="Lorenz W."/>
            <person name="Vasireddy R."/>
            <person name="Vasireddy S."/>
            <person name="Smith T."/>
            <person name="Brown-Elliott B.A."/>
            <person name="Wallace R.J.Jr."/>
            <person name="Hasan N.A."/>
            <person name="Reischl U."/>
            <person name="Sanchez S."/>
        </authorList>
    </citation>
    <scope>NUCLEOTIDE SEQUENCE [LARGE SCALE GENOMIC DNA]</scope>
    <source>
        <strain evidence="2 3">15518</strain>
    </source>
</reference>
<dbReference type="AlphaFoldDB" id="A0A1S1LX54"/>
<gene>
    <name evidence="2" type="ORF">BKG84_26810</name>
</gene>
<dbReference type="EMBL" id="MLIS01000129">
    <property type="protein sequence ID" value="OHU75782.1"/>
    <property type="molecule type" value="Genomic_DNA"/>
</dbReference>